<accession>A0AAE1Z5M2</accession>
<dbReference type="EMBL" id="JALJAT010000195">
    <property type="protein sequence ID" value="KAK4467347.1"/>
    <property type="molecule type" value="Genomic_DNA"/>
</dbReference>
<keyword evidence="2" id="KW-1185">Reference proteome</keyword>
<organism evidence="1 2">
    <name type="scientific">Schistosoma mekongi</name>
    <name type="common">Parasitic worm</name>
    <dbReference type="NCBI Taxonomy" id="38744"/>
    <lineage>
        <taxon>Eukaryota</taxon>
        <taxon>Metazoa</taxon>
        <taxon>Spiralia</taxon>
        <taxon>Lophotrochozoa</taxon>
        <taxon>Platyhelminthes</taxon>
        <taxon>Trematoda</taxon>
        <taxon>Digenea</taxon>
        <taxon>Strigeidida</taxon>
        <taxon>Schistosomatoidea</taxon>
        <taxon>Schistosomatidae</taxon>
        <taxon>Schistosoma</taxon>
    </lineage>
</organism>
<evidence type="ECO:0000313" key="2">
    <source>
        <dbReference type="Proteomes" id="UP001292079"/>
    </source>
</evidence>
<dbReference type="Pfam" id="PF03564">
    <property type="entry name" value="DUF1759"/>
    <property type="match status" value="1"/>
</dbReference>
<dbReference type="InterPro" id="IPR005312">
    <property type="entry name" value="DUF1759"/>
</dbReference>
<evidence type="ECO:0008006" key="3">
    <source>
        <dbReference type="Google" id="ProtNLM"/>
    </source>
</evidence>
<protein>
    <recommendedName>
        <fullName evidence="3">CCHC-type domain-containing protein</fullName>
    </recommendedName>
</protein>
<name>A0AAE1Z5M2_SCHME</name>
<comment type="caution">
    <text evidence="1">The sequence shown here is derived from an EMBL/GenBank/DDBJ whole genome shotgun (WGS) entry which is preliminary data.</text>
</comment>
<dbReference type="PANTHER" id="PTHR47331">
    <property type="entry name" value="PHD-TYPE DOMAIN-CONTAINING PROTEIN"/>
    <property type="match status" value="1"/>
</dbReference>
<dbReference type="AlphaFoldDB" id="A0AAE1Z5M2"/>
<reference evidence="1" key="2">
    <citation type="journal article" date="2023" name="Infect Dis Poverty">
        <title>Chromosome-scale genome of the human blood fluke Schistosoma mekongi and its implications for public health.</title>
        <authorList>
            <person name="Zhou M."/>
            <person name="Xu L."/>
            <person name="Xu D."/>
            <person name="Chen W."/>
            <person name="Khan J."/>
            <person name="Hu Y."/>
            <person name="Huang H."/>
            <person name="Wei H."/>
            <person name="Zhang Y."/>
            <person name="Chusongsang P."/>
            <person name="Tanasarnprasert K."/>
            <person name="Hu X."/>
            <person name="Limpanont Y."/>
            <person name="Lv Z."/>
        </authorList>
    </citation>
    <scope>NUCLEOTIDE SEQUENCE</scope>
    <source>
        <strain evidence="1">LV_2022a</strain>
    </source>
</reference>
<gene>
    <name evidence="1" type="ORF">MN116_000291</name>
</gene>
<reference evidence="1" key="1">
    <citation type="submission" date="2022-04" db="EMBL/GenBank/DDBJ databases">
        <authorList>
            <person name="Xu L."/>
            <person name="Lv Z."/>
        </authorList>
    </citation>
    <scope>NUCLEOTIDE SEQUENCE</scope>
    <source>
        <strain evidence="1">LV_2022a</strain>
    </source>
</reference>
<proteinExistence type="predicted"/>
<evidence type="ECO:0000313" key="1">
    <source>
        <dbReference type="EMBL" id="KAK4467347.1"/>
    </source>
</evidence>
<dbReference type="Proteomes" id="UP001292079">
    <property type="component" value="Unassembled WGS sequence"/>
</dbReference>
<sequence length="327" mass="37310">MCHGSDSNKVNYHDSDFSHNSMSDDVKYLSLDEKLGLELSGKSVTPVAPVVGLELPKVELSYFDGQPRRYWKFVRQFETYVASRVTGDSQRLFYLIHYCKGKAKLAIEGCVMMEASAGYKTAREILKRLFGQSHVIARETLGELFSPVKYGYNDAEQLSNLAIRMENCALVLEQMNYTADLNSLVTLERIVRLLPQPIQAQWWELADRLTEDEREPTFADLTKFIASRARVACSRFGQLVTGVKKKYDAKISRYVQPEQYNNSAVKRKCCICSKDHDLYRCPSFLSMTIDDRWSHASTKSVCFVCLKQGHRANGCKSNKRCNVEECP</sequence>